<dbReference type="InterPro" id="IPR006664">
    <property type="entry name" value="OMP_bac"/>
</dbReference>
<dbReference type="InterPro" id="IPR036737">
    <property type="entry name" value="OmpA-like_sf"/>
</dbReference>
<dbReference type="InterPro" id="IPR050330">
    <property type="entry name" value="Bact_OuterMem_StrucFunc"/>
</dbReference>
<protein>
    <submittedName>
        <fullName evidence="5">Peptidoglycan-associated lipoprotein</fullName>
    </submittedName>
</protein>
<accession>A0A1J5SJH7</accession>
<dbReference type="GO" id="GO:0009279">
    <property type="term" value="C:cell outer membrane"/>
    <property type="evidence" value="ECO:0007669"/>
    <property type="project" value="UniProtKB-SubCell"/>
</dbReference>
<dbReference type="InterPro" id="IPR006690">
    <property type="entry name" value="OMPA-like_CS"/>
</dbReference>
<evidence type="ECO:0000256" key="1">
    <source>
        <dbReference type="ARBA" id="ARBA00004442"/>
    </source>
</evidence>
<keyword evidence="3" id="KW-0998">Cell outer membrane</keyword>
<dbReference type="PANTHER" id="PTHR30329">
    <property type="entry name" value="STATOR ELEMENT OF FLAGELLAR MOTOR COMPLEX"/>
    <property type="match status" value="1"/>
</dbReference>
<evidence type="ECO:0000259" key="4">
    <source>
        <dbReference type="PROSITE" id="PS51123"/>
    </source>
</evidence>
<dbReference type="PROSITE" id="PS01068">
    <property type="entry name" value="OMPA_1"/>
    <property type="match status" value="1"/>
</dbReference>
<dbReference type="Pfam" id="PF00691">
    <property type="entry name" value="OmpA"/>
    <property type="match status" value="1"/>
</dbReference>
<name>A0A1J5SJH7_9ZZZZ</name>
<dbReference type="PRINTS" id="PR01021">
    <property type="entry name" value="OMPADOMAIN"/>
</dbReference>
<evidence type="ECO:0000256" key="2">
    <source>
        <dbReference type="ARBA" id="ARBA00023136"/>
    </source>
</evidence>
<dbReference type="InterPro" id="IPR006665">
    <property type="entry name" value="OmpA-like"/>
</dbReference>
<keyword evidence="2" id="KW-0472">Membrane</keyword>
<evidence type="ECO:0000256" key="3">
    <source>
        <dbReference type="ARBA" id="ARBA00023237"/>
    </source>
</evidence>
<dbReference type="EMBL" id="MLJW01000059">
    <property type="protein sequence ID" value="OIR04192.1"/>
    <property type="molecule type" value="Genomic_DNA"/>
</dbReference>
<comment type="subcellular location">
    <subcellularLocation>
        <location evidence="1">Cell outer membrane</location>
    </subcellularLocation>
</comment>
<dbReference type="AlphaFoldDB" id="A0A1J5SJH7"/>
<feature type="domain" description="OmpA-like" evidence="4">
    <location>
        <begin position="55"/>
        <end position="171"/>
    </location>
</feature>
<dbReference type="PROSITE" id="PS51257">
    <property type="entry name" value="PROKAR_LIPOPROTEIN"/>
    <property type="match status" value="1"/>
</dbReference>
<proteinExistence type="predicted"/>
<dbReference type="CDD" id="cd07185">
    <property type="entry name" value="OmpA_C-like"/>
    <property type="match status" value="1"/>
</dbReference>
<dbReference type="Gene3D" id="3.30.1330.60">
    <property type="entry name" value="OmpA-like domain"/>
    <property type="match status" value="1"/>
</dbReference>
<sequence>MKRMTVVLASLMVAACASSQKTNTAQTPQPGEKSATVAANTTVNSAAQMELDRLNAEISQLQKQSDYFDYKKYAIKPQYQSVIKKEAEFIKAHKNDFITLEGNADERGSDGYNLVLGEKRAEAVQKSLLKYGVSAAQIKLVSLGKGKPRLTCHEEKCWKENRRVDFVHKLG</sequence>
<gene>
    <name evidence="5" type="primary">pal_8</name>
    <name evidence="5" type="ORF">GALL_136740</name>
</gene>
<evidence type="ECO:0000313" key="5">
    <source>
        <dbReference type="EMBL" id="OIR04192.1"/>
    </source>
</evidence>
<organism evidence="5">
    <name type="scientific">mine drainage metagenome</name>
    <dbReference type="NCBI Taxonomy" id="410659"/>
    <lineage>
        <taxon>unclassified sequences</taxon>
        <taxon>metagenomes</taxon>
        <taxon>ecological metagenomes</taxon>
    </lineage>
</organism>
<keyword evidence="5" id="KW-0449">Lipoprotein</keyword>
<dbReference type="SUPFAM" id="SSF103088">
    <property type="entry name" value="OmpA-like"/>
    <property type="match status" value="1"/>
</dbReference>
<reference evidence="5" key="1">
    <citation type="submission" date="2016-10" db="EMBL/GenBank/DDBJ databases">
        <title>Sequence of Gallionella enrichment culture.</title>
        <authorList>
            <person name="Poehlein A."/>
            <person name="Muehling M."/>
            <person name="Daniel R."/>
        </authorList>
    </citation>
    <scope>NUCLEOTIDE SEQUENCE</scope>
</reference>
<dbReference type="PANTHER" id="PTHR30329:SF21">
    <property type="entry name" value="LIPOPROTEIN YIAD-RELATED"/>
    <property type="match status" value="1"/>
</dbReference>
<comment type="caution">
    <text evidence="5">The sequence shown here is derived from an EMBL/GenBank/DDBJ whole genome shotgun (WGS) entry which is preliminary data.</text>
</comment>
<dbReference type="PROSITE" id="PS51123">
    <property type="entry name" value="OMPA_2"/>
    <property type="match status" value="1"/>
</dbReference>